<dbReference type="GO" id="GO:0004693">
    <property type="term" value="F:cyclin-dependent protein serine/threonine kinase activity"/>
    <property type="evidence" value="ECO:0000318"/>
    <property type="project" value="GO_Central"/>
</dbReference>
<evidence type="ECO:0000256" key="2">
    <source>
        <dbReference type="ARBA" id="ARBA00006485"/>
    </source>
</evidence>
<keyword evidence="4" id="KW-0808">Transferase</keyword>
<dbReference type="Proteomes" id="UP000001357">
    <property type="component" value="Unassembled WGS sequence"/>
</dbReference>
<feature type="domain" description="Protein kinase" evidence="9">
    <location>
        <begin position="29"/>
        <end position="369"/>
    </location>
</feature>
<dbReference type="PROSITE" id="PS50011">
    <property type="entry name" value="PROTEIN_KINASE_DOM"/>
    <property type="match status" value="1"/>
</dbReference>
<evidence type="ECO:0000256" key="3">
    <source>
        <dbReference type="ARBA" id="ARBA00022527"/>
    </source>
</evidence>
<reference evidence="10 11" key="1">
    <citation type="journal article" date="2008" name="Nature">
        <title>The genome of the choanoflagellate Monosiga brevicollis and the origin of metazoans.</title>
        <authorList>
            <consortium name="JGI Sequencing"/>
            <person name="King N."/>
            <person name="Westbrook M.J."/>
            <person name="Young S.L."/>
            <person name="Kuo A."/>
            <person name="Abedin M."/>
            <person name="Chapman J."/>
            <person name="Fairclough S."/>
            <person name="Hellsten U."/>
            <person name="Isogai Y."/>
            <person name="Letunic I."/>
            <person name="Marr M."/>
            <person name="Pincus D."/>
            <person name="Putnam N."/>
            <person name="Rokas A."/>
            <person name="Wright K.J."/>
            <person name="Zuzow R."/>
            <person name="Dirks W."/>
            <person name="Good M."/>
            <person name="Goodstein D."/>
            <person name="Lemons D."/>
            <person name="Li W."/>
            <person name="Lyons J.B."/>
            <person name="Morris A."/>
            <person name="Nichols S."/>
            <person name="Richter D.J."/>
            <person name="Salamov A."/>
            <person name="Bork P."/>
            <person name="Lim W.A."/>
            <person name="Manning G."/>
            <person name="Miller W.T."/>
            <person name="McGinnis W."/>
            <person name="Shapiro H."/>
            <person name="Tjian R."/>
            <person name="Grigoriev I.V."/>
            <person name="Rokhsar D."/>
        </authorList>
    </citation>
    <scope>NUCLEOTIDE SEQUENCE [LARGE SCALE GENOMIC DNA]</scope>
    <source>
        <strain evidence="11">MX1 / ATCC 50154</strain>
    </source>
</reference>
<dbReference type="eggNOG" id="KOG0600">
    <property type="taxonomic scope" value="Eukaryota"/>
</dbReference>
<evidence type="ECO:0000256" key="7">
    <source>
        <dbReference type="ARBA" id="ARBA00022840"/>
    </source>
</evidence>
<keyword evidence="3" id="KW-0723">Serine/threonine-protein kinase</keyword>
<dbReference type="GO" id="GO:0005634">
    <property type="term" value="C:nucleus"/>
    <property type="evidence" value="ECO:0000318"/>
    <property type="project" value="GO_Central"/>
</dbReference>
<evidence type="ECO:0000313" key="10">
    <source>
        <dbReference type="EMBL" id="EDQ88062.1"/>
    </source>
</evidence>
<dbReference type="EMBL" id="CH991556">
    <property type="protein sequence ID" value="EDQ88062.1"/>
    <property type="molecule type" value="Genomic_DNA"/>
</dbReference>
<evidence type="ECO:0000313" key="11">
    <source>
        <dbReference type="Proteomes" id="UP000001357"/>
    </source>
</evidence>
<dbReference type="InterPro" id="IPR011009">
    <property type="entry name" value="Kinase-like_dom_sf"/>
</dbReference>
<dbReference type="PANTHER" id="PTHR24056">
    <property type="entry name" value="CELL DIVISION PROTEIN KINASE"/>
    <property type="match status" value="1"/>
</dbReference>
<keyword evidence="7" id="KW-0067">ATP-binding</keyword>
<sequence>MASEAPSAKRKKAFSFQFTRIDNATKFSPVNDGTGGEGTYGEVKRCRHVATQQIVALKKIKTEQEANGFPQTALREIQILKQLRHENIVQLQSVAVVSKECLYLPQHALPLLFTDKECPNLLPPEVKNTKSGKFCYMVLEFVDHDLNRILTAIKAKKPAGSRKSPVSTTIFKGLALQMLRGLDHLEKNCVLHRDLKPANILLSAQGVIKLADFGLAKYHHPDVHNERKGHTALVCSQWYRPPELLAGQVSYPEKIDSWSLAVVMGELFNLDPLFDGRTSSADGRTKAETYQFIQIQKLCGTDSFAWLEDCPLLPAKGHKKRQVSQRFNTLIARDRSSEAVVAFMDKALTVDPNHRLLAGELLKWEHKGVSLFNGPTPTLMGPGLMSELNAIM</sequence>
<dbReference type="SUPFAM" id="SSF56112">
    <property type="entry name" value="Protein kinase-like (PK-like)"/>
    <property type="match status" value="1"/>
</dbReference>
<evidence type="ECO:0000256" key="6">
    <source>
        <dbReference type="ARBA" id="ARBA00022777"/>
    </source>
</evidence>
<dbReference type="PROSITE" id="PS00108">
    <property type="entry name" value="PROTEIN_KINASE_ST"/>
    <property type="match status" value="1"/>
</dbReference>
<dbReference type="InterPro" id="IPR050108">
    <property type="entry name" value="CDK"/>
</dbReference>
<keyword evidence="11" id="KW-1185">Reference proteome</keyword>
<dbReference type="Pfam" id="PF00069">
    <property type="entry name" value="Pkinase"/>
    <property type="match status" value="1"/>
</dbReference>
<dbReference type="GeneID" id="5892268"/>
<dbReference type="GO" id="GO:0005524">
    <property type="term" value="F:ATP binding"/>
    <property type="evidence" value="ECO:0007669"/>
    <property type="project" value="UniProtKB-KW"/>
</dbReference>
<keyword evidence="8" id="KW-0539">Nucleus</keyword>
<dbReference type="InterPro" id="IPR000719">
    <property type="entry name" value="Prot_kinase_dom"/>
</dbReference>
<dbReference type="PANTHER" id="PTHR24056:SF233">
    <property type="entry name" value="CYCLIN-DEPENDENT KINASE 9"/>
    <property type="match status" value="1"/>
</dbReference>
<keyword evidence="5" id="KW-0547">Nucleotide-binding</keyword>
<evidence type="ECO:0000256" key="4">
    <source>
        <dbReference type="ARBA" id="ARBA00022679"/>
    </source>
</evidence>
<evidence type="ECO:0000256" key="8">
    <source>
        <dbReference type="ARBA" id="ARBA00023242"/>
    </source>
</evidence>
<dbReference type="InParanoid" id="A9V2S2"/>
<comment type="similarity">
    <text evidence="2">Belongs to the protein kinase superfamily. CMGC Ser/Thr protein kinase family. CDC2/CDKX subfamily.</text>
</comment>
<dbReference type="FunFam" id="3.30.200.20:FF:001123">
    <property type="entry name" value="Predicted protein"/>
    <property type="match status" value="1"/>
</dbReference>
<dbReference type="STRING" id="81824.A9V2S2"/>
<evidence type="ECO:0000259" key="9">
    <source>
        <dbReference type="PROSITE" id="PS50011"/>
    </source>
</evidence>
<dbReference type="AlphaFoldDB" id="A9V2S2"/>
<name>A9V2S2_MONBE</name>
<gene>
    <name evidence="10" type="ORF">MONBRDRAFT_32964</name>
</gene>
<dbReference type="InterPro" id="IPR008271">
    <property type="entry name" value="Ser/Thr_kinase_AS"/>
</dbReference>
<dbReference type="KEGG" id="mbr:MONBRDRAFT_32964"/>
<dbReference type="GO" id="GO:0008353">
    <property type="term" value="F:RNA polymerase II CTD heptapeptide repeat kinase activity"/>
    <property type="evidence" value="ECO:0000318"/>
    <property type="project" value="GO_Central"/>
</dbReference>
<dbReference type="Gene3D" id="1.10.510.10">
    <property type="entry name" value="Transferase(Phosphotransferase) domain 1"/>
    <property type="match status" value="1"/>
</dbReference>
<dbReference type="RefSeq" id="XP_001747138.1">
    <property type="nucleotide sequence ID" value="XM_001747086.1"/>
</dbReference>
<accession>A9V2S2</accession>
<evidence type="ECO:0000256" key="5">
    <source>
        <dbReference type="ARBA" id="ARBA00022741"/>
    </source>
</evidence>
<protein>
    <recommendedName>
        <fullName evidence="9">Protein kinase domain-containing protein</fullName>
    </recommendedName>
</protein>
<evidence type="ECO:0000256" key="1">
    <source>
        <dbReference type="ARBA" id="ARBA00004123"/>
    </source>
</evidence>
<dbReference type="GO" id="GO:0032968">
    <property type="term" value="P:positive regulation of transcription elongation by RNA polymerase II"/>
    <property type="evidence" value="ECO:0000318"/>
    <property type="project" value="GO_Central"/>
</dbReference>
<comment type="subcellular location">
    <subcellularLocation>
        <location evidence="1">Nucleus</location>
    </subcellularLocation>
</comment>
<keyword evidence="6" id="KW-0418">Kinase</keyword>
<dbReference type="SMART" id="SM00220">
    <property type="entry name" value="S_TKc"/>
    <property type="match status" value="1"/>
</dbReference>
<proteinExistence type="inferred from homology"/>
<dbReference type="Gene3D" id="3.30.200.20">
    <property type="entry name" value="Phosphorylase Kinase, domain 1"/>
    <property type="match status" value="2"/>
</dbReference>
<organism evidence="10 11">
    <name type="scientific">Monosiga brevicollis</name>
    <name type="common">Choanoflagellate</name>
    <dbReference type="NCBI Taxonomy" id="81824"/>
    <lineage>
        <taxon>Eukaryota</taxon>
        <taxon>Choanoflagellata</taxon>
        <taxon>Craspedida</taxon>
        <taxon>Salpingoecidae</taxon>
        <taxon>Monosiga</taxon>
    </lineage>
</organism>